<dbReference type="SUPFAM" id="SSF63748">
    <property type="entry name" value="Tudor/PWWP/MBT"/>
    <property type="match status" value="2"/>
</dbReference>
<dbReference type="PROSITE" id="PS50304">
    <property type="entry name" value="TUDOR"/>
    <property type="match status" value="2"/>
</dbReference>
<comment type="subcellular location">
    <subcellularLocation>
        <location evidence="1">Nucleus</location>
        <location evidence="1">Cajal body</location>
    </subcellularLocation>
</comment>
<evidence type="ECO:0000256" key="1">
    <source>
        <dbReference type="ARBA" id="ARBA00004408"/>
    </source>
</evidence>
<dbReference type="GO" id="GO:0003723">
    <property type="term" value="F:RNA binding"/>
    <property type="evidence" value="ECO:0007669"/>
    <property type="project" value="InterPro"/>
</dbReference>
<evidence type="ECO:0000256" key="4">
    <source>
        <dbReference type="SAM" id="Coils"/>
    </source>
</evidence>
<feature type="region of interest" description="Disordered" evidence="5">
    <location>
        <begin position="280"/>
        <end position="302"/>
    </location>
</feature>
<feature type="domain" description="Tudor" evidence="6">
    <location>
        <begin position="65"/>
        <end position="124"/>
    </location>
</feature>
<evidence type="ECO:0000313" key="7">
    <source>
        <dbReference type="EMBL" id="CAD8444310.1"/>
    </source>
</evidence>
<dbReference type="Pfam" id="PF06003">
    <property type="entry name" value="SMN_Tudor"/>
    <property type="match status" value="1"/>
</dbReference>
<evidence type="ECO:0000259" key="6">
    <source>
        <dbReference type="PROSITE" id="PS50304"/>
    </source>
</evidence>
<sequence>MSVDQTVDDLVQKLSEHRSQLEQVEQLLVAKPGDSMLTKLHEDLKKVVELTEDLMKTQEERRAKEVKVGDRCEAVWTDGKWYTARVDSVDEANNKYGVTYLVYGNTGEVRIENMRPYKHAKKSQVRVGAEVRAFWQADGLFYPATVESITSNGHYRVNFKGYKYKAELSLSEILPIHQENDDELPEKAVIPDHLKIKPTDNVKQKELKKKKIKALKSRHRKRKIEVETEKKKNSWQSFLTGGKKKLRALKNRKKSIFASPDSVDGRVGVVGSGKRMTTFDDRKRHSFQEDSSVAGVKLPQFN</sequence>
<dbReference type="PANTHER" id="PTHR46297">
    <property type="entry name" value="ZINC FINGER CCCH-TYPE WITH G PATCH DOMAIN-CONTAINING PROTEIN"/>
    <property type="match status" value="1"/>
</dbReference>
<keyword evidence="4" id="KW-0175">Coiled coil</keyword>
<dbReference type="AlphaFoldDB" id="A0A7S0D5F6"/>
<dbReference type="GO" id="GO:0015030">
    <property type="term" value="C:Cajal body"/>
    <property type="evidence" value="ECO:0007669"/>
    <property type="project" value="UniProtKB-SubCell"/>
</dbReference>
<dbReference type="InterPro" id="IPR010304">
    <property type="entry name" value="SMN_Tudor"/>
</dbReference>
<keyword evidence="3" id="KW-0539">Nucleus</keyword>
<dbReference type="Pfam" id="PF00567">
    <property type="entry name" value="TUDOR"/>
    <property type="match status" value="1"/>
</dbReference>
<dbReference type="GO" id="GO:0006397">
    <property type="term" value="P:mRNA processing"/>
    <property type="evidence" value="ECO:0007669"/>
    <property type="project" value="InterPro"/>
</dbReference>
<reference evidence="7" key="1">
    <citation type="submission" date="2021-01" db="EMBL/GenBank/DDBJ databases">
        <authorList>
            <person name="Corre E."/>
            <person name="Pelletier E."/>
            <person name="Niang G."/>
            <person name="Scheremetjew M."/>
            <person name="Finn R."/>
            <person name="Kale V."/>
            <person name="Holt S."/>
            <person name="Cochrane G."/>
            <person name="Meng A."/>
            <person name="Brown T."/>
            <person name="Cohen L."/>
        </authorList>
    </citation>
    <scope>NUCLEOTIDE SEQUENCE</scope>
    <source>
        <strain evidence="7">CCMP2058</strain>
    </source>
</reference>
<dbReference type="CDD" id="cd21182">
    <property type="entry name" value="Tudor_SMN_SPF30-like"/>
    <property type="match status" value="1"/>
</dbReference>
<feature type="coiled-coil region" evidence="4">
    <location>
        <begin position="7"/>
        <end position="67"/>
    </location>
</feature>
<dbReference type="EMBL" id="HBEM01010903">
    <property type="protein sequence ID" value="CAD8444310.1"/>
    <property type="molecule type" value="Transcribed_RNA"/>
</dbReference>
<dbReference type="SMART" id="SM00333">
    <property type="entry name" value="TUDOR"/>
    <property type="match status" value="2"/>
</dbReference>
<protein>
    <recommendedName>
        <fullName evidence="6">Tudor domain-containing protein</fullName>
    </recommendedName>
</protein>
<organism evidence="7">
    <name type="scientific">Amorphochlora amoebiformis</name>
    <dbReference type="NCBI Taxonomy" id="1561963"/>
    <lineage>
        <taxon>Eukaryota</taxon>
        <taxon>Sar</taxon>
        <taxon>Rhizaria</taxon>
        <taxon>Cercozoa</taxon>
        <taxon>Chlorarachniophyceae</taxon>
        <taxon>Amorphochlora</taxon>
    </lineage>
</organism>
<comment type="similarity">
    <text evidence="2">Belongs to the SMN family.</text>
</comment>
<feature type="domain" description="Tudor" evidence="6">
    <location>
        <begin position="124"/>
        <end position="183"/>
    </location>
</feature>
<name>A0A7S0D5F6_9EUKA</name>
<gene>
    <name evidence="7" type="ORF">LAMO00422_LOCUS7637</name>
</gene>
<evidence type="ECO:0000256" key="3">
    <source>
        <dbReference type="ARBA" id="ARBA00023242"/>
    </source>
</evidence>
<evidence type="ECO:0000256" key="5">
    <source>
        <dbReference type="SAM" id="MobiDB-lite"/>
    </source>
</evidence>
<proteinExistence type="inferred from homology"/>
<accession>A0A7S0D5F6</accession>
<evidence type="ECO:0000256" key="2">
    <source>
        <dbReference type="ARBA" id="ARBA00005371"/>
    </source>
</evidence>
<dbReference type="GO" id="GO:0005737">
    <property type="term" value="C:cytoplasm"/>
    <property type="evidence" value="ECO:0007669"/>
    <property type="project" value="InterPro"/>
</dbReference>
<dbReference type="InterPro" id="IPR002999">
    <property type="entry name" value="Tudor"/>
</dbReference>
<dbReference type="Gene3D" id="2.30.30.140">
    <property type="match status" value="2"/>
</dbReference>